<dbReference type="Proteomes" id="UP000263900">
    <property type="component" value="Chromosome"/>
</dbReference>
<gene>
    <name evidence="3" type="ORF">D3H65_03855</name>
</gene>
<evidence type="ECO:0000313" key="3">
    <source>
        <dbReference type="EMBL" id="AXY73159.1"/>
    </source>
</evidence>
<evidence type="ECO:0000313" key="4">
    <source>
        <dbReference type="Proteomes" id="UP000263900"/>
    </source>
</evidence>
<dbReference type="OrthoDB" id="679074at2"/>
<name>A0A3B7MIV1_9BACT</name>
<dbReference type="EMBL" id="CP032157">
    <property type="protein sequence ID" value="AXY73159.1"/>
    <property type="molecule type" value="Genomic_DNA"/>
</dbReference>
<accession>A0A3B7MIV1</accession>
<keyword evidence="2" id="KW-1133">Transmembrane helix</keyword>
<feature type="region of interest" description="Disordered" evidence="1">
    <location>
        <begin position="120"/>
        <end position="151"/>
    </location>
</feature>
<dbReference type="AlphaFoldDB" id="A0A3B7MIV1"/>
<evidence type="ECO:0000256" key="1">
    <source>
        <dbReference type="SAM" id="MobiDB-lite"/>
    </source>
</evidence>
<keyword evidence="4" id="KW-1185">Reference proteome</keyword>
<dbReference type="RefSeq" id="WP_119048997.1">
    <property type="nucleotide sequence ID" value="NZ_CP032157.1"/>
</dbReference>
<feature type="compositionally biased region" description="Low complexity" evidence="1">
    <location>
        <begin position="120"/>
        <end position="141"/>
    </location>
</feature>
<evidence type="ECO:0000256" key="2">
    <source>
        <dbReference type="SAM" id="Phobius"/>
    </source>
</evidence>
<organism evidence="3 4">
    <name type="scientific">Paraflavitalea soli</name>
    <dbReference type="NCBI Taxonomy" id="2315862"/>
    <lineage>
        <taxon>Bacteria</taxon>
        <taxon>Pseudomonadati</taxon>
        <taxon>Bacteroidota</taxon>
        <taxon>Chitinophagia</taxon>
        <taxon>Chitinophagales</taxon>
        <taxon>Chitinophagaceae</taxon>
        <taxon>Paraflavitalea</taxon>
    </lineage>
</organism>
<proteinExistence type="predicted"/>
<sequence>MNKYLLLRDNKQTGPYSVEELTTKGLKPYDLVWLDGKSAAWRYPSEIAELKAFAPAVEEQPYDRFYKKNTAQQAATQASQTNSTYQQPVHTEAIVVTTPVTGNSTPQPVIAKKIYVTLPAGAGNRGTTSTTTANGKTTQANSQATDKEDSPASLLNEKFARLREEKIKQAESAAANPVIANQTATSEETPVPGFSEIVEKNHPRQEEKLAHMPQPRANNHRLLMRSIAAACLLLGGVIIGLVISNNRQQKDSAALDKLVKQIQERDRKNQLPAQEAALPLTPNNLTSIDNNPAADQQQPAVEPNNNNKQETIGTPVNHKVEAPAMKESLPVKDVSQRQTVKVIPALVTNKPAGPPVSRQEVEQARKNIHQLVAVDANKYKTGVLGGISDLQLTISNNSLYPLDEVQVEVRYLGPEKRVVKTQLLLFSDVAPGEQKTVEAPRTNRGVTVDYVITRINSKALGLAHAGY</sequence>
<keyword evidence="2" id="KW-0472">Membrane</keyword>
<protein>
    <submittedName>
        <fullName evidence="3">DUF4339 domain-containing protein</fullName>
    </submittedName>
</protein>
<feature type="transmembrane region" description="Helical" evidence="2">
    <location>
        <begin position="222"/>
        <end position="243"/>
    </location>
</feature>
<dbReference type="KEGG" id="pseg:D3H65_03855"/>
<feature type="region of interest" description="Disordered" evidence="1">
    <location>
        <begin position="281"/>
        <end position="312"/>
    </location>
</feature>
<reference evidence="3 4" key="1">
    <citation type="submission" date="2018-09" db="EMBL/GenBank/DDBJ databases">
        <title>Genome sequencing of strain 6GH32-13.</title>
        <authorList>
            <person name="Weon H.-Y."/>
            <person name="Heo J."/>
            <person name="Kwon S.-W."/>
        </authorList>
    </citation>
    <scope>NUCLEOTIDE SEQUENCE [LARGE SCALE GENOMIC DNA]</scope>
    <source>
        <strain evidence="3 4">5GH32-13</strain>
    </source>
</reference>
<keyword evidence="2" id="KW-0812">Transmembrane</keyword>